<dbReference type="STRING" id="266748.HY04_11110"/>
<reference evidence="2 4" key="1">
    <citation type="submission" date="2014-07" db="EMBL/GenBank/DDBJ databases">
        <authorList>
            <person name="Pisani N.G."/>
            <person name="Newman J.D."/>
        </authorList>
    </citation>
    <scope>NUCLEOTIDE SEQUENCE [LARGE SCALE GENOMIC DNA]</scope>
    <source>
        <strain evidence="2 4">LMG 24720</strain>
    </source>
</reference>
<evidence type="ECO:0000313" key="5">
    <source>
        <dbReference type="Proteomes" id="UP000270036"/>
    </source>
</evidence>
<name>A0A3S4YJM8_9FLAO</name>
<dbReference type="AlphaFoldDB" id="A0A3S4YJM8"/>
<gene>
    <name evidence="2" type="ORF">HY04_11110</name>
    <name evidence="3" type="ORF">NCTC13489_01342</name>
</gene>
<sequence>MIVKIFGIILILLGGFLAFGMIGSLLRIMSGTKTKAKIVAIEKVNNNYEKFGSSTYSNYPILQFDYKNTTIKKVDKSVGSNPEDLNTYIYIYYSEKYGISRDFSAVEVVFSIISLAFIFFGFVALFKSN</sequence>
<keyword evidence="1" id="KW-0812">Transmembrane</keyword>
<proteinExistence type="predicted"/>
<feature type="transmembrane region" description="Helical" evidence="1">
    <location>
        <begin position="6"/>
        <end position="28"/>
    </location>
</feature>
<evidence type="ECO:0008006" key="6">
    <source>
        <dbReference type="Google" id="ProtNLM"/>
    </source>
</evidence>
<keyword evidence="1" id="KW-1133">Transmembrane helix</keyword>
<dbReference type="EMBL" id="LR134441">
    <property type="protein sequence ID" value="VEH99117.1"/>
    <property type="molecule type" value="Genomic_DNA"/>
</dbReference>
<reference evidence="3 5" key="2">
    <citation type="submission" date="2018-12" db="EMBL/GenBank/DDBJ databases">
        <authorList>
            <consortium name="Pathogen Informatics"/>
        </authorList>
    </citation>
    <scope>NUCLEOTIDE SEQUENCE [LARGE SCALE GENOMIC DNA]</scope>
    <source>
        <strain evidence="3 5">NCTC13489</strain>
    </source>
</reference>
<keyword evidence="4" id="KW-1185">Reference proteome</keyword>
<evidence type="ECO:0000313" key="2">
    <source>
        <dbReference type="EMBL" id="KEY18991.1"/>
    </source>
</evidence>
<dbReference type="OrthoDB" id="711137at2"/>
<dbReference type="RefSeq" id="WP_034719720.1">
    <property type="nucleotide sequence ID" value="NZ_FOIX01000004.1"/>
</dbReference>
<dbReference type="Proteomes" id="UP000028349">
    <property type="component" value="Unassembled WGS sequence"/>
</dbReference>
<dbReference type="KEGG" id="cant:NCTC13489_01342"/>
<feature type="transmembrane region" description="Helical" evidence="1">
    <location>
        <begin position="105"/>
        <end position="126"/>
    </location>
</feature>
<evidence type="ECO:0000313" key="4">
    <source>
        <dbReference type="Proteomes" id="UP000028349"/>
    </source>
</evidence>
<dbReference type="Proteomes" id="UP000270036">
    <property type="component" value="Chromosome"/>
</dbReference>
<protein>
    <recommendedName>
        <fullName evidence="6">DUF3592 domain-containing protein</fullName>
    </recommendedName>
</protein>
<accession>A0A3S4YJM8</accession>
<keyword evidence="1" id="KW-0472">Membrane</keyword>
<dbReference type="EMBL" id="JPEP01000002">
    <property type="protein sequence ID" value="KEY18991.1"/>
    <property type="molecule type" value="Genomic_DNA"/>
</dbReference>
<evidence type="ECO:0000313" key="3">
    <source>
        <dbReference type="EMBL" id="VEH99117.1"/>
    </source>
</evidence>
<organism evidence="3 5">
    <name type="scientific">Kaistella antarctica</name>
    <dbReference type="NCBI Taxonomy" id="266748"/>
    <lineage>
        <taxon>Bacteria</taxon>
        <taxon>Pseudomonadati</taxon>
        <taxon>Bacteroidota</taxon>
        <taxon>Flavobacteriia</taxon>
        <taxon>Flavobacteriales</taxon>
        <taxon>Weeksellaceae</taxon>
        <taxon>Chryseobacterium group</taxon>
        <taxon>Kaistella</taxon>
    </lineage>
</organism>
<evidence type="ECO:0000256" key="1">
    <source>
        <dbReference type="SAM" id="Phobius"/>
    </source>
</evidence>